<accession>A0A6J4QJ17</accession>
<protein>
    <submittedName>
        <fullName evidence="1">Uncharacterized protein</fullName>
    </submittedName>
</protein>
<feature type="non-terminal residue" evidence="1">
    <location>
        <position position="1"/>
    </location>
</feature>
<feature type="non-terminal residue" evidence="1">
    <location>
        <position position="21"/>
    </location>
</feature>
<sequence length="21" mass="2446">CRARRCCARWRSWPRPAGCPG</sequence>
<organism evidence="1">
    <name type="scientific">uncultured Quadrisphaera sp</name>
    <dbReference type="NCBI Taxonomy" id="904978"/>
    <lineage>
        <taxon>Bacteria</taxon>
        <taxon>Bacillati</taxon>
        <taxon>Actinomycetota</taxon>
        <taxon>Actinomycetes</taxon>
        <taxon>Kineosporiales</taxon>
        <taxon>Kineosporiaceae</taxon>
        <taxon>Quadrisphaera</taxon>
        <taxon>environmental samples</taxon>
    </lineage>
</organism>
<dbReference type="AlphaFoldDB" id="A0A6J4QJ17"/>
<gene>
    <name evidence="1" type="ORF">AVDCRST_MAG35-3108</name>
</gene>
<dbReference type="EMBL" id="CADCUY010000591">
    <property type="protein sequence ID" value="CAA9438630.1"/>
    <property type="molecule type" value="Genomic_DNA"/>
</dbReference>
<proteinExistence type="predicted"/>
<evidence type="ECO:0000313" key="1">
    <source>
        <dbReference type="EMBL" id="CAA9438630.1"/>
    </source>
</evidence>
<reference evidence="1" key="1">
    <citation type="submission" date="2020-02" db="EMBL/GenBank/DDBJ databases">
        <authorList>
            <person name="Meier V. D."/>
        </authorList>
    </citation>
    <scope>NUCLEOTIDE SEQUENCE</scope>
    <source>
        <strain evidence="1">AVDCRST_MAG35</strain>
    </source>
</reference>
<name>A0A6J4QJ17_9ACTN</name>